<name>E0XY19_9DELT</name>
<dbReference type="InterPro" id="IPR035093">
    <property type="entry name" value="RelE/ParE_toxin_dom_sf"/>
</dbReference>
<dbReference type="Gene3D" id="3.30.2310.20">
    <property type="entry name" value="RelE-like"/>
    <property type="match status" value="1"/>
</dbReference>
<dbReference type="EMBL" id="GU474917">
    <property type="protein sequence ID" value="ADI19310.1"/>
    <property type="molecule type" value="Genomic_DNA"/>
</dbReference>
<dbReference type="AlphaFoldDB" id="E0XY19"/>
<accession>E0XY19</accession>
<sequence length="90" mass="10819">MEIKFSSSFRRSFRKQTREYAQLEASFWEQLELFIENLFHPALRTHRLSGKLKGLWSFSICYNMRVVSTFLKEKPKRALLIIMGTHDEVY</sequence>
<reference evidence="1" key="1">
    <citation type="journal article" date="2011" name="Environ. Microbiol.">
        <title>Time-series analyses of Monterey Bay coastal microbial picoplankton using a 'genome proxy' microarray.</title>
        <authorList>
            <person name="Rich V.I."/>
            <person name="Pham V.D."/>
            <person name="Eppley J."/>
            <person name="Shi Y."/>
            <person name="DeLong E.F."/>
        </authorList>
    </citation>
    <scope>NUCLEOTIDE SEQUENCE</scope>
</reference>
<protein>
    <submittedName>
        <fullName evidence="1">Uncharacterized protein conserved in bacteria</fullName>
    </submittedName>
</protein>
<organism evidence="1">
    <name type="scientific">uncultured delta proteobacterium HF0500_03A04</name>
    <dbReference type="NCBI Taxonomy" id="710834"/>
    <lineage>
        <taxon>Bacteria</taxon>
        <taxon>Deltaproteobacteria</taxon>
        <taxon>environmental samples</taxon>
    </lineage>
</organism>
<evidence type="ECO:0000313" key="1">
    <source>
        <dbReference type="EMBL" id="ADI19310.1"/>
    </source>
</evidence>
<dbReference type="SUPFAM" id="SSF143011">
    <property type="entry name" value="RelE-like"/>
    <property type="match status" value="1"/>
</dbReference>
<proteinExistence type="predicted"/>